<sequence length="2348" mass="241559">MRLAAILGWLAAAGVALAAGELVCIEERPAAQLSTNLTAVLGCSRDLAKMQAASEQDTLSAVRSVIGVMGPNTTLVVPLPENTTASDGIPLFCAAFTFDPATGAIYRSHPNANQTGDDHAVTAKWTLSGVRLTDEGVFSANGNSVGVTTVGVAHSVSKPVDFEFSDEVQVTLAAEVVVKLMHDDDGSPNASIPAAAGPDYGGQNWTAFALPVATQRLNFAIVDSPEAPIILTSSDTWAAGSILNGFRMGELSSWLDLPRLDAKTEEFGYKSLSGVTMPLTSVLAAGPQIIGTKHIKFVATVEASVDQPIGTPIVVADDDRQPSAEAGRKELVWALRPVDPSENYFKSLAGVGGAPSSQIDQAADAAFLQQLELRGSAVALESTGFAPRLSLQLHVAAPNGLSRPDRGFVLAEVVVRDGQAFAPRDGSGAMPPQEDWLPGREARMLLNVTVLRLPVNGILVSPSFIATESNVDSPFATSAINVFASPTVSWRVTPVSSGTLAQTLPSWLSVGRESGTGSRSIQVAVDAQSLPDGRPAATHVLRIAPTTSTDGGAASEGATLVTIAAHMQAGRAVIGTSALDILVRPGDVATTGLTIANVGRARLEVELSSPESWIRVVDSTGTAPGSSGGTAPAVSQRLAPGEASTFVLKVAPPQDQPQGLSTSVSLQTSDPLLRSAVVPLTVQVAWATVCPSSFALASTPYHPSVGRVDVSNLGPFVVSLAVDPNSFVTIDPESGVPLARAWDLVGFSASAGSDQGSSTGGVQQGSRFVPILLSVPDDRLAPGSSPRGVTVGLTHPRGQLIASSVGTSFAIRFDIVTWRRTAQEEAQSQAATASTGDASAADGGASAMSAAAFAASGGAAAGMVRRAIQSSSTVELGLAQQGATFIERRSITARCQFLPGPVDYRKSVISALPPSADYFGPGGAGAFLVAYQAFVVPPQLSKLEVARVTTEEPVRSLIRTVARNGFGSFVPDWLTPSTVKAATLDEVVGVLVLLARSELQSFEVHSTPPASGAASESTATTPGAAATASPAPSPLPADQDLARRALQPLADGAASAADGSERAGRSPGGASPARQLAEVSAIKLCASAQEQAAFAGTGALGAMQGCTSLPATNYTARLDQVLAMPKPSAAELALARSRLSLHIASAAANIRLRPYPLSAALAGNGHLDALVLTADEFGQAAVVSSGSADGQEAAVKLSIRLVSEGRLANSSSGGEQAGLVSAVRDPFQDSITRVSVQPTLTGTASFVAFLGDEPLQGSGQRVAISVADCPPPFQVPDSTGIGCLCAPGFALNPDAQFGCTLCEEGTEKPLAGNSTTCDRCTGPTFSLGGVTRCRDCIDGAACAEGRVTVLPGTWHEDPRVLLAAVQQSVAEGRAPAVTLPRNTSLLAPSARHKWWLQLSDVVFHECPVASSCPRNDSTTDSALQGCARGHGGPLCAVCEPHYATSSGLAGTPCMACWDDTTSWLAAVGSGVLVLGMLVMVASPTIRSSASVAAGKSSDASAPAAKGSGQGGGKAGGGGQKGRRKGMLPGFAPDSDADEPATPSAASPGSAFRVTAKPKRRAATLFAGGFVVGSQQQQQQQQPIQKPSPPSSATGRAAALELAPIRRPAPDAAGSERTGDKLTGNVGPRSPRRARSVMSPRRAGTATGTGTGTGSLGLDESPLSPIGTAGPPQGSPRLRGARSPLRDAARSVMAIRALNKQRDALAPLGAPAIGGVPLKKGKSLFDAVQTAKRASLRARTEAAKERATPVIRSLVNYLQALSVLSALRLAGSTEVRSSFALAETAGGVTLSLFPVQCATQMGFVQRFVASLLLPLAAMAMPFAVAAVVTVLQLLDRALGCSAACKRVCSKSRSTADAAGDAPAGRALSKLGFRSRGGPTVSLQGDQASVDGSARAVKGETSGPGVLLLDDESQQGDKARGDGAKPGVLPPLRLLRRNATKASYSVVALLFVLHFGVLRAIFRAFELYPFKIYGETLLSSDFVTATSGEEYRSLVLPLAIAGGILYGVGIPFVGVLVLLRNAHRLEDEGFRARFGFLYRGLSLKRRGRFLFEAVVLMRKTGLALIAAFGASDAVGQGYMAALWLLLFLVAQLALKPYSDNVVNALEAVSLTSLTITQVANMYYATSLYSWLPLLVLMCNAATVGAFVAVLLTLSSSGIRYAWALMCGHRRRLTRSLFRCCMPAPDEAGSGGCCARDGGDPVGSKSGSTEESDEPAPDVAVAPPVARSLRDNQPARTPPRPALHSAPAFNDRRPSMHVFGNPLLPQKQSRRRPEAPALPSSGLSGLDVQSPGASSFSGSAAALAAALSPRTANAAKAGRRARGARSAALPDEAAPPKLAEVSTRTRIRASK</sequence>
<evidence type="ECO:0000256" key="1">
    <source>
        <dbReference type="SAM" id="MobiDB-lite"/>
    </source>
</evidence>
<feature type="transmembrane region" description="Helical" evidence="2">
    <location>
        <begin position="2099"/>
        <end position="2122"/>
    </location>
</feature>
<name>A0A5A8E9B0_CAFRO</name>
<keyword evidence="3" id="KW-0732">Signal</keyword>
<feature type="region of interest" description="Disordered" evidence="1">
    <location>
        <begin position="1871"/>
        <end position="1922"/>
    </location>
</feature>
<feature type="compositionally biased region" description="Low complexity" evidence="1">
    <location>
        <begin position="1539"/>
        <end position="1550"/>
    </location>
</feature>
<dbReference type="OrthoDB" id="77931at2759"/>
<feature type="compositionally biased region" description="Low complexity" evidence="1">
    <location>
        <begin position="2214"/>
        <end position="2223"/>
    </location>
</feature>
<feature type="compositionally biased region" description="Low complexity" evidence="1">
    <location>
        <begin position="1573"/>
        <end position="1584"/>
    </location>
</feature>
<feature type="compositionally biased region" description="Gly residues" evidence="1">
    <location>
        <begin position="1507"/>
        <end position="1519"/>
    </location>
</feature>
<reference evidence="4 5" key="1">
    <citation type="submission" date="2019-07" db="EMBL/GenBank/DDBJ databases">
        <title>Genomes of Cafeteria roenbergensis.</title>
        <authorList>
            <person name="Fischer M.G."/>
            <person name="Hackl T."/>
            <person name="Roman M."/>
        </authorList>
    </citation>
    <scope>NUCLEOTIDE SEQUENCE [LARGE SCALE GENOMIC DNA]</scope>
    <source>
        <strain evidence="4 5">E4-10P</strain>
    </source>
</reference>
<feature type="transmembrane region" description="Helical" evidence="2">
    <location>
        <begin position="1940"/>
        <end position="1960"/>
    </location>
</feature>
<evidence type="ECO:0000256" key="2">
    <source>
        <dbReference type="SAM" id="Phobius"/>
    </source>
</evidence>
<feature type="compositionally biased region" description="Low complexity" evidence="1">
    <location>
        <begin position="1006"/>
        <end position="1030"/>
    </location>
</feature>
<evidence type="ECO:0008006" key="6">
    <source>
        <dbReference type="Google" id="ProtNLM"/>
    </source>
</evidence>
<feature type="transmembrane region" description="Helical" evidence="2">
    <location>
        <begin position="2047"/>
        <end position="2068"/>
    </location>
</feature>
<feature type="region of interest" description="Disordered" evidence="1">
    <location>
        <begin position="1495"/>
        <end position="1555"/>
    </location>
</feature>
<feature type="transmembrane region" description="Helical" evidence="2">
    <location>
        <begin position="1992"/>
        <end position="2017"/>
    </location>
</feature>
<gene>
    <name evidence="4" type="ORF">FNF27_04485</name>
</gene>
<feature type="transmembrane region" description="Helical" evidence="2">
    <location>
        <begin position="2074"/>
        <end position="2092"/>
    </location>
</feature>
<feature type="transmembrane region" description="Helical" evidence="2">
    <location>
        <begin position="1810"/>
        <end position="1830"/>
    </location>
</feature>
<dbReference type="PANTHER" id="PTHR11319">
    <property type="entry name" value="G PROTEIN-COUPLED RECEPTOR-RELATED"/>
    <property type="match status" value="1"/>
</dbReference>
<feature type="transmembrane region" description="Helical" evidence="2">
    <location>
        <begin position="2128"/>
        <end position="2151"/>
    </location>
</feature>
<comment type="caution">
    <text evidence="4">The sequence shown here is derived from an EMBL/GenBank/DDBJ whole genome shotgun (WGS) entry which is preliminary data.</text>
</comment>
<feature type="region of interest" description="Disordered" evidence="1">
    <location>
        <begin position="1005"/>
        <end position="1038"/>
    </location>
</feature>
<protein>
    <recommendedName>
        <fullName evidence="6">Tyrosine-protein kinase ephrin type A/B receptor-like domain-containing protein</fullName>
    </recommendedName>
</protein>
<dbReference type="EMBL" id="VLTO01000026">
    <property type="protein sequence ID" value="KAA0174099.1"/>
    <property type="molecule type" value="Genomic_DNA"/>
</dbReference>
<evidence type="ECO:0000256" key="3">
    <source>
        <dbReference type="SAM" id="SignalP"/>
    </source>
</evidence>
<organism evidence="4 5">
    <name type="scientific">Cafeteria roenbergensis</name>
    <name type="common">Marine flagellate</name>
    <dbReference type="NCBI Taxonomy" id="33653"/>
    <lineage>
        <taxon>Eukaryota</taxon>
        <taxon>Sar</taxon>
        <taxon>Stramenopiles</taxon>
        <taxon>Bigyra</taxon>
        <taxon>Opalozoa</taxon>
        <taxon>Bicosoecida</taxon>
        <taxon>Cafeteriaceae</taxon>
        <taxon>Cafeteria</taxon>
    </lineage>
</organism>
<feature type="signal peptide" evidence="3">
    <location>
        <begin position="1"/>
        <end position="18"/>
    </location>
</feature>
<feature type="region of interest" description="Disordered" evidence="1">
    <location>
        <begin position="2197"/>
        <end position="2348"/>
    </location>
</feature>
<keyword evidence="2" id="KW-0812">Transmembrane</keyword>
<evidence type="ECO:0000313" key="5">
    <source>
        <dbReference type="Proteomes" id="UP000322899"/>
    </source>
</evidence>
<accession>A0A5A8E9B0</accession>
<feature type="chain" id="PRO_5022729268" description="Tyrosine-protein kinase ephrin type A/B receptor-like domain-containing protein" evidence="3">
    <location>
        <begin position="19"/>
        <end position="2348"/>
    </location>
</feature>
<dbReference type="PANTHER" id="PTHR11319:SF35">
    <property type="entry name" value="OUTER MEMBRANE PROTEIN PMPC-RELATED"/>
    <property type="match status" value="1"/>
</dbReference>
<proteinExistence type="predicted"/>
<feature type="compositionally biased region" description="Low complexity" evidence="1">
    <location>
        <begin position="2287"/>
        <end position="2313"/>
    </location>
</feature>
<keyword evidence="2" id="KW-0472">Membrane</keyword>
<feature type="region of interest" description="Disordered" evidence="1">
    <location>
        <begin position="1572"/>
        <end position="1684"/>
    </location>
</feature>
<feature type="region of interest" description="Disordered" evidence="1">
    <location>
        <begin position="1050"/>
        <end position="1072"/>
    </location>
</feature>
<evidence type="ECO:0000313" key="4">
    <source>
        <dbReference type="EMBL" id="KAA0174099.1"/>
    </source>
</evidence>
<keyword evidence="2" id="KW-1133">Transmembrane helix</keyword>
<dbReference type="Proteomes" id="UP000322899">
    <property type="component" value="Unassembled WGS sequence"/>
</dbReference>